<evidence type="ECO:0000259" key="1">
    <source>
        <dbReference type="Pfam" id="PF13529"/>
    </source>
</evidence>
<accession>A0A9E2KCS2</accession>
<dbReference type="CDD" id="cd02549">
    <property type="entry name" value="Peptidase_C39A"/>
    <property type="match status" value="1"/>
</dbReference>
<proteinExistence type="predicted"/>
<dbReference type="Proteomes" id="UP000824229">
    <property type="component" value="Unassembled WGS sequence"/>
</dbReference>
<dbReference type="PANTHER" id="PTHR37806">
    <property type="entry name" value="LMO0724 PROTEIN"/>
    <property type="match status" value="1"/>
</dbReference>
<sequence>MKAAKVFLATSIMLMILGGAYLYYVQHNKEALPSFISEHTFNKKYIIKKAGKVIDDADTLEEAVKKAEQVKRSIAVNTSNGDWVYSDLYPFMIITENAIHDFENFDEAVRYAKNNEYKEIYYKNDKDILWRANISLKDNIVLDIPLIKQLPELPRGCEVTSLAMILKYRGIDVDKMQLAKQVKKDLTPYSIDEKGKIHYGNPYEGFVGDMYDKNKKGYGVYHAPIVELAQEYCGNSAIDLTGLEFEEILYMVQQGNPVWIITNGSYNALEDSAFDIWHTPTGIVKITTRLHSVVITGFSKEHIYINDPLRDSTNIKVDKEKFKKAWEQMGNQAMTILN</sequence>
<reference evidence="2" key="2">
    <citation type="submission" date="2021-04" db="EMBL/GenBank/DDBJ databases">
        <authorList>
            <person name="Gilroy R."/>
        </authorList>
    </citation>
    <scope>NUCLEOTIDE SEQUENCE</scope>
    <source>
        <strain evidence="2">B5-657</strain>
    </source>
</reference>
<dbReference type="AlphaFoldDB" id="A0A9E2KCS2"/>
<gene>
    <name evidence="2" type="ORF">H9872_08460</name>
</gene>
<organism evidence="2 3">
    <name type="scientific">Candidatus Cellulosilyticum pullistercoris</name>
    <dbReference type="NCBI Taxonomy" id="2838521"/>
    <lineage>
        <taxon>Bacteria</taxon>
        <taxon>Bacillati</taxon>
        <taxon>Bacillota</taxon>
        <taxon>Clostridia</taxon>
        <taxon>Lachnospirales</taxon>
        <taxon>Cellulosilyticaceae</taxon>
        <taxon>Cellulosilyticum</taxon>
    </lineage>
</organism>
<name>A0A9E2KCS2_9FIRM</name>
<feature type="domain" description="Peptidase C39-like" evidence="1">
    <location>
        <begin position="142"/>
        <end position="308"/>
    </location>
</feature>
<dbReference type="InterPro" id="IPR039564">
    <property type="entry name" value="Peptidase_C39-like"/>
</dbReference>
<reference evidence="2" key="1">
    <citation type="journal article" date="2021" name="PeerJ">
        <title>Extensive microbial diversity within the chicken gut microbiome revealed by metagenomics and culture.</title>
        <authorList>
            <person name="Gilroy R."/>
            <person name="Ravi A."/>
            <person name="Getino M."/>
            <person name="Pursley I."/>
            <person name="Horton D.L."/>
            <person name="Alikhan N.F."/>
            <person name="Baker D."/>
            <person name="Gharbi K."/>
            <person name="Hall N."/>
            <person name="Watson M."/>
            <person name="Adriaenssens E.M."/>
            <person name="Foster-Nyarko E."/>
            <person name="Jarju S."/>
            <person name="Secka A."/>
            <person name="Antonio M."/>
            <person name="Oren A."/>
            <person name="Chaudhuri R.R."/>
            <person name="La Ragione R."/>
            <person name="Hildebrand F."/>
            <person name="Pallen M.J."/>
        </authorList>
    </citation>
    <scope>NUCLEOTIDE SEQUENCE</scope>
    <source>
        <strain evidence="2">B5-657</strain>
    </source>
</reference>
<evidence type="ECO:0000313" key="2">
    <source>
        <dbReference type="EMBL" id="MBU3804775.1"/>
    </source>
</evidence>
<dbReference type="Pfam" id="PF13529">
    <property type="entry name" value="Peptidase_C39_2"/>
    <property type="match status" value="1"/>
</dbReference>
<dbReference type="EMBL" id="JAHLFQ010000199">
    <property type="protein sequence ID" value="MBU3804775.1"/>
    <property type="molecule type" value="Genomic_DNA"/>
</dbReference>
<protein>
    <submittedName>
        <fullName evidence="2">C39 family peptidase</fullName>
    </submittedName>
</protein>
<dbReference type="InterPro" id="IPR039563">
    <property type="entry name" value="Peptidase_C39_single_dom"/>
</dbReference>
<comment type="caution">
    <text evidence="2">The sequence shown here is derived from an EMBL/GenBank/DDBJ whole genome shotgun (WGS) entry which is preliminary data.</text>
</comment>
<dbReference type="PANTHER" id="PTHR37806:SF1">
    <property type="entry name" value="PEPTIDASE C39-LIKE DOMAIN-CONTAINING PROTEIN"/>
    <property type="match status" value="1"/>
</dbReference>
<dbReference type="Gene3D" id="3.90.70.10">
    <property type="entry name" value="Cysteine proteinases"/>
    <property type="match status" value="1"/>
</dbReference>
<evidence type="ECO:0000313" key="3">
    <source>
        <dbReference type="Proteomes" id="UP000824229"/>
    </source>
</evidence>